<dbReference type="AlphaFoldDB" id="A0A5S4GBE1"/>
<keyword evidence="8" id="KW-1185">Reference proteome</keyword>
<evidence type="ECO:0000256" key="3">
    <source>
        <dbReference type="ARBA" id="ARBA00023002"/>
    </source>
</evidence>
<dbReference type="Proteomes" id="UP000306628">
    <property type="component" value="Unassembled WGS sequence"/>
</dbReference>
<dbReference type="EMBL" id="VCKX01000103">
    <property type="protein sequence ID" value="TMR30326.1"/>
    <property type="molecule type" value="Genomic_DNA"/>
</dbReference>
<dbReference type="PANTHER" id="PTHR48075">
    <property type="entry name" value="3-HYDROXYACYL-COA DEHYDROGENASE FAMILY PROTEIN"/>
    <property type="match status" value="1"/>
</dbReference>
<protein>
    <submittedName>
        <fullName evidence="7">3-hydroxyacyl-CoA dehydrogenase family protein</fullName>
    </submittedName>
</protein>
<dbReference type="InterPro" id="IPR036291">
    <property type="entry name" value="NAD(P)-bd_dom_sf"/>
</dbReference>
<accession>A0A5S4GBE1</accession>
<feature type="domain" description="3-hydroxyacyl-CoA dehydrogenase C-terminal" evidence="5">
    <location>
        <begin position="164"/>
        <end position="259"/>
    </location>
</feature>
<dbReference type="PIRSF" id="PIRSF000105">
    <property type="entry name" value="HCDH"/>
    <property type="match status" value="1"/>
</dbReference>
<dbReference type="InterPro" id="IPR008927">
    <property type="entry name" value="6-PGluconate_DH-like_C_sf"/>
</dbReference>
<evidence type="ECO:0000313" key="7">
    <source>
        <dbReference type="EMBL" id="TMR30326.1"/>
    </source>
</evidence>
<evidence type="ECO:0000259" key="6">
    <source>
        <dbReference type="Pfam" id="PF02737"/>
    </source>
</evidence>
<dbReference type="InterPro" id="IPR006176">
    <property type="entry name" value="3-OHacyl-CoA_DH_NAD-bd"/>
</dbReference>
<proteinExistence type="inferred from homology"/>
<dbReference type="Gene3D" id="3.40.50.720">
    <property type="entry name" value="NAD(P)-binding Rossmann-like Domain"/>
    <property type="match status" value="1"/>
</dbReference>
<dbReference type="GO" id="GO:0008691">
    <property type="term" value="F:3-hydroxybutyryl-CoA dehydrogenase activity"/>
    <property type="evidence" value="ECO:0007669"/>
    <property type="project" value="TreeGrafter"/>
</dbReference>
<evidence type="ECO:0000256" key="2">
    <source>
        <dbReference type="ARBA" id="ARBA00009463"/>
    </source>
</evidence>
<evidence type="ECO:0000259" key="5">
    <source>
        <dbReference type="Pfam" id="PF00725"/>
    </source>
</evidence>
<dbReference type="InterPro" id="IPR006108">
    <property type="entry name" value="3HC_DH_C"/>
</dbReference>
<dbReference type="Pfam" id="PF00725">
    <property type="entry name" value="3HCDH"/>
    <property type="match status" value="1"/>
</dbReference>
<reference evidence="7 8" key="1">
    <citation type="submission" date="2019-05" db="EMBL/GenBank/DDBJ databases">
        <title>Draft genome sequence of Nonomuraea zeae DSM 100528.</title>
        <authorList>
            <person name="Saricaoglu S."/>
            <person name="Isik K."/>
        </authorList>
    </citation>
    <scope>NUCLEOTIDE SEQUENCE [LARGE SCALE GENOMIC DNA]</scope>
    <source>
        <strain evidence="7 8">DSM 100528</strain>
    </source>
</reference>
<evidence type="ECO:0000256" key="4">
    <source>
        <dbReference type="PIRSR" id="PIRSR000105-1"/>
    </source>
</evidence>
<sequence>MGAGIAQVFLARGDRVTVQEPEAEAARWRIAEGLAIAESKGVADKDAAMARLTMAAVPPDAELVIEAVPEDPALKAAVLAQAESRVGDGAVLATNTSSLSITELAAALDRPERLIGLHFFNPVPVQRLVEIIVTESTPADVLERARRHVEHIGKTSVVVNDSPGFASSRLGVLLGLEAIRMVEEGVASPEDIDTAMALGYGHPMGPLKLGDLVGLDVRLAIAEYLHARLGPRFEPPKLLRDKVAAGELGRKSGKGFYDW</sequence>
<comment type="caution">
    <text evidence="7">The sequence shown here is derived from an EMBL/GenBank/DDBJ whole genome shotgun (WGS) entry which is preliminary data.</text>
</comment>
<gene>
    <name evidence="7" type="ORF">ETD85_29525</name>
</gene>
<dbReference type="Pfam" id="PF02737">
    <property type="entry name" value="3HCDH_N"/>
    <property type="match status" value="1"/>
</dbReference>
<dbReference type="SUPFAM" id="SSF48179">
    <property type="entry name" value="6-phosphogluconate dehydrogenase C-terminal domain-like"/>
    <property type="match status" value="1"/>
</dbReference>
<comment type="pathway">
    <text evidence="1">Lipid metabolism; butanoate metabolism.</text>
</comment>
<evidence type="ECO:0000313" key="8">
    <source>
        <dbReference type="Proteomes" id="UP000306628"/>
    </source>
</evidence>
<dbReference type="PANTHER" id="PTHR48075:SF5">
    <property type="entry name" value="3-HYDROXYBUTYRYL-COA DEHYDROGENASE"/>
    <property type="match status" value="1"/>
</dbReference>
<dbReference type="InterPro" id="IPR013328">
    <property type="entry name" value="6PGD_dom2"/>
</dbReference>
<dbReference type="Gene3D" id="1.10.1040.10">
    <property type="entry name" value="N-(1-d-carboxylethyl)-l-norvaline Dehydrogenase, domain 2"/>
    <property type="match status" value="1"/>
</dbReference>
<dbReference type="OrthoDB" id="9771883at2"/>
<feature type="site" description="Important for catalytic activity" evidence="4">
    <location>
        <position position="118"/>
    </location>
</feature>
<evidence type="ECO:0000256" key="1">
    <source>
        <dbReference type="ARBA" id="ARBA00005086"/>
    </source>
</evidence>
<dbReference type="SUPFAM" id="SSF51735">
    <property type="entry name" value="NAD(P)-binding Rossmann-fold domains"/>
    <property type="match status" value="1"/>
</dbReference>
<name>A0A5S4GBE1_9ACTN</name>
<keyword evidence="3" id="KW-0560">Oxidoreductase</keyword>
<dbReference type="GO" id="GO:0006635">
    <property type="term" value="P:fatty acid beta-oxidation"/>
    <property type="evidence" value="ECO:0007669"/>
    <property type="project" value="TreeGrafter"/>
</dbReference>
<feature type="domain" description="3-hydroxyacyl-CoA dehydrogenase NAD binding" evidence="6">
    <location>
        <begin position="1"/>
        <end position="161"/>
    </location>
</feature>
<organism evidence="7 8">
    <name type="scientific">Nonomuraea zeae</name>
    <dbReference type="NCBI Taxonomy" id="1642303"/>
    <lineage>
        <taxon>Bacteria</taxon>
        <taxon>Bacillati</taxon>
        <taxon>Actinomycetota</taxon>
        <taxon>Actinomycetes</taxon>
        <taxon>Streptosporangiales</taxon>
        <taxon>Streptosporangiaceae</taxon>
        <taxon>Nonomuraea</taxon>
    </lineage>
</organism>
<comment type="similarity">
    <text evidence="2">Belongs to the 3-hydroxyacyl-CoA dehydrogenase family.</text>
</comment>
<dbReference type="InterPro" id="IPR022694">
    <property type="entry name" value="3-OHacyl-CoA_DH"/>
</dbReference>
<dbReference type="GO" id="GO:0070403">
    <property type="term" value="F:NAD+ binding"/>
    <property type="evidence" value="ECO:0007669"/>
    <property type="project" value="InterPro"/>
</dbReference>